<reference evidence="7" key="1">
    <citation type="journal article" date="2021" name="Antonie Van Leeuwenhoek">
        <title>Draft genome and description of Waterburya agarophytonicola gen. nov. sp. nov. (Pleurocapsales, Cyanobacteria): a seaweed symbiont.</title>
        <authorList>
            <person name="Bonthond G."/>
            <person name="Shalygin S."/>
            <person name="Bayer T."/>
            <person name="Weinberger F."/>
        </authorList>
    </citation>
    <scope>NUCLEOTIDE SEQUENCE</scope>
    <source>
        <strain evidence="7">KI4</strain>
    </source>
</reference>
<accession>A0A964BST5</accession>
<dbReference type="Proteomes" id="UP000729733">
    <property type="component" value="Unassembled WGS sequence"/>
</dbReference>
<feature type="domain" description="Type IV secretion system coupling protein TraD DNA-binding" evidence="6">
    <location>
        <begin position="59"/>
        <end position="421"/>
    </location>
</feature>
<evidence type="ECO:0000256" key="4">
    <source>
        <dbReference type="ARBA" id="ARBA00022989"/>
    </source>
</evidence>
<name>A0A964BST5_9CYAN</name>
<evidence type="ECO:0000259" key="6">
    <source>
        <dbReference type="Pfam" id="PF10412"/>
    </source>
</evidence>
<evidence type="ECO:0000256" key="5">
    <source>
        <dbReference type="ARBA" id="ARBA00023136"/>
    </source>
</evidence>
<keyword evidence="3" id="KW-0812">Transmembrane</keyword>
<dbReference type="AlphaFoldDB" id="A0A964BST5"/>
<dbReference type="Gene3D" id="3.40.50.300">
    <property type="entry name" value="P-loop containing nucleotide triphosphate hydrolases"/>
    <property type="match status" value="2"/>
</dbReference>
<dbReference type="CDD" id="cd01127">
    <property type="entry name" value="TrwB_TraG_TraD_VirD4"/>
    <property type="match status" value="1"/>
</dbReference>
<keyword evidence="5" id="KW-0472">Membrane</keyword>
<dbReference type="PANTHER" id="PTHR37937:SF1">
    <property type="entry name" value="CONJUGATIVE TRANSFER: DNA TRANSPORT"/>
    <property type="match status" value="1"/>
</dbReference>
<evidence type="ECO:0000256" key="1">
    <source>
        <dbReference type="ARBA" id="ARBA00004651"/>
    </source>
</evidence>
<comment type="caution">
    <text evidence="7">The sequence shown here is derived from an EMBL/GenBank/DDBJ whole genome shotgun (WGS) entry which is preliminary data.</text>
</comment>
<dbReference type="GO" id="GO:0003677">
    <property type="term" value="F:DNA binding"/>
    <property type="evidence" value="ECO:0007669"/>
    <property type="project" value="UniProtKB-KW"/>
</dbReference>
<dbReference type="Pfam" id="PF10412">
    <property type="entry name" value="TrwB_AAD_bind"/>
    <property type="match status" value="1"/>
</dbReference>
<dbReference type="RefSeq" id="WP_229641108.1">
    <property type="nucleotide sequence ID" value="NZ_JADWDC010000034.1"/>
</dbReference>
<dbReference type="EMBL" id="JADWDC010000034">
    <property type="protein sequence ID" value="MCC0178042.1"/>
    <property type="molecule type" value="Genomic_DNA"/>
</dbReference>
<comment type="subcellular location">
    <subcellularLocation>
        <location evidence="1">Cell membrane</location>
        <topology evidence="1">Multi-pass membrane protein</topology>
    </subcellularLocation>
</comment>
<keyword evidence="8" id="KW-1185">Reference proteome</keyword>
<dbReference type="InterPro" id="IPR019476">
    <property type="entry name" value="T4SS_TraD_DNA-bd"/>
</dbReference>
<dbReference type="InterPro" id="IPR027417">
    <property type="entry name" value="P-loop_NTPase"/>
</dbReference>
<proteinExistence type="predicted"/>
<keyword evidence="2" id="KW-1003">Cell membrane</keyword>
<organism evidence="7 8">
    <name type="scientific">Waterburya agarophytonicola KI4</name>
    <dbReference type="NCBI Taxonomy" id="2874699"/>
    <lineage>
        <taxon>Bacteria</taxon>
        <taxon>Bacillati</taxon>
        <taxon>Cyanobacteriota</taxon>
        <taxon>Cyanophyceae</taxon>
        <taxon>Pleurocapsales</taxon>
        <taxon>Hyellaceae</taxon>
        <taxon>Waterburya</taxon>
        <taxon>Waterburya agarophytonicola</taxon>
    </lineage>
</organism>
<evidence type="ECO:0000256" key="2">
    <source>
        <dbReference type="ARBA" id="ARBA00022475"/>
    </source>
</evidence>
<dbReference type="PANTHER" id="PTHR37937">
    <property type="entry name" value="CONJUGATIVE TRANSFER: DNA TRANSPORT"/>
    <property type="match status" value="1"/>
</dbReference>
<protein>
    <submittedName>
        <fullName evidence="7">Type IV secretion system DNA-binding domain-containing protein</fullName>
    </submittedName>
</protein>
<gene>
    <name evidence="7" type="ORF">I4641_13740</name>
</gene>
<keyword evidence="7" id="KW-0238">DNA-binding</keyword>
<dbReference type="GO" id="GO:0005886">
    <property type="term" value="C:plasma membrane"/>
    <property type="evidence" value="ECO:0007669"/>
    <property type="project" value="UniProtKB-SubCell"/>
</dbReference>
<evidence type="ECO:0000256" key="3">
    <source>
        <dbReference type="ARBA" id="ARBA00022692"/>
    </source>
</evidence>
<evidence type="ECO:0000313" key="8">
    <source>
        <dbReference type="Proteomes" id="UP000729733"/>
    </source>
</evidence>
<sequence>MTPRRRDPFNPDFDDLEYRIGSLKATEQFYDDYEKQTEFERQNRLELYPSSRGIPNLIVGGKTVPIDRFPCHIGIQGISRSGKSHLMNIFIKSVFEAYTAEIYDSKNIIILDSKGDYLSWTRPLAAENDIEYRVIKFGYPDSYCIDIAALVGDDPTLMMNLAKTLLPTPKDAQPFWALMGQGLIVCTIQALVKKYGDCWGFHDLYDTALASLDTFFKIVQTTPEGESFISRFLSDKSSDNVKTGVLAECSSTIQELRPAADLQRKTPKTRWLSARAIVEDGIDTCTIISSTPNRSKALRPLVHFLFESITETISGLPDQCPKYISVVIDELPFWHRLPGLVTQLQFNPSRGVRAIISWQDYGNIKHYYGADMAEAISANLAVKIFLNTDSPTSAKWAIDTLGTRSIIEQNVSYSSSGINISRSRQYRPPFTTGDIVDLSIADANDGIYYLMKTPTNFNGITANRMDARTVDKLRPREGGKSGGFLGKLFGGSKSDCTLSLPSADTKPIDEQERYLAVRGMVNLLGNLNDDKAYQDYMSVCTDGVDKFMADKVWQSMQDSVEILTRRILKK</sequence>
<evidence type="ECO:0000313" key="7">
    <source>
        <dbReference type="EMBL" id="MCC0178042.1"/>
    </source>
</evidence>
<dbReference type="SUPFAM" id="SSF52540">
    <property type="entry name" value="P-loop containing nucleoside triphosphate hydrolases"/>
    <property type="match status" value="1"/>
</dbReference>
<keyword evidence="4" id="KW-1133">Transmembrane helix</keyword>
<dbReference type="InterPro" id="IPR051539">
    <property type="entry name" value="T4SS-coupling_protein"/>
</dbReference>